<dbReference type="Proteomes" id="UP000184322">
    <property type="component" value="Chromosome"/>
</dbReference>
<dbReference type="KEGG" id="mpul:BLA55_03075"/>
<dbReference type="AlphaFoldDB" id="A0A1L4FSN0"/>
<evidence type="ECO:0000313" key="3">
    <source>
        <dbReference type="EMBL" id="APJ38620.1"/>
    </source>
</evidence>
<name>A0A1L4FSN0_9BACT</name>
<feature type="coiled-coil region" evidence="1">
    <location>
        <begin position="150"/>
        <end position="182"/>
    </location>
</feature>
<protein>
    <submittedName>
        <fullName evidence="3">Uncharacterized protein</fullName>
    </submittedName>
</protein>
<feature type="transmembrane region" description="Helical" evidence="2">
    <location>
        <begin position="25"/>
        <end position="47"/>
    </location>
</feature>
<dbReference type="OrthoDB" id="400716at2"/>
<dbReference type="NCBIfam" id="NF045939">
    <property type="entry name" value="MHJ_0274_fam"/>
    <property type="match status" value="1"/>
</dbReference>
<keyword evidence="2" id="KW-1133">Transmembrane helix</keyword>
<keyword evidence="2" id="KW-0472">Membrane</keyword>
<feature type="coiled-coil region" evidence="1">
    <location>
        <begin position="53"/>
        <end position="84"/>
    </location>
</feature>
<dbReference type="RefSeq" id="WP_073372623.1">
    <property type="nucleotide sequence ID" value="NZ_CP017813.1"/>
</dbReference>
<dbReference type="STRING" id="48003.BLA55_03075"/>
<proteinExistence type="predicted"/>
<evidence type="ECO:0000313" key="4">
    <source>
        <dbReference type="Proteomes" id="UP000184322"/>
    </source>
</evidence>
<gene>
    <name evidence="3" type="ORF">BLA55_03075</name>
</gene>
<evidence type="ECO:0000256" key="1">
    <source>
        <dbReference type="SAM" id="Coils"/>
    </source>
</evidence>
<accession>A0A1L4FSN0</accession>
<dbReference type="EMBL" id="CP017813">
    <property type="protein sequence ID" value="APJ38620.1"/>
    <property type="molecule type" value="Genomic_DNA"/>
</dbReference>
<keyword evidence="2" id="KW-0812">Transmembrane</keyword>
<organism evidence="3 4">
    <name type="scientific">Mycoplasmopsis pullorum</name>
    <dbReference type="NCBI Taxonomy" id="48003"/>
    <lineage>
        <taxon>Bacteria</taxon>
        <taxon>Bacillati</taxon>
        <taxon>Mycoplasmatota</taxon>
        <taxon>Mycoplasmoidales</taxon>
        <taxon>Metamycoplasmataceae</taxon>
        <taxon>Mycoplasmopsis</taxon>
    </lineage>
</organism>
<evidence type="ECO:0000256" key="2">
    <source>
        <dbReference type="SAM" id="Phobius"/>
    </source>
</evidence>
<sequence>MKYLYEATESTTSSSNSFGNFLSQYAMYLILGFVVVVLVVFFIVVTIKDKINKRKLLKEKEEFNKEVERQYEKLILKLNALIQVNEEHMNNFQVSIGEHTMSELTVSAKTILEDIVRDPDFQLYLLNNDQSQKIVKFVVQLKDNKSNLWTKKQAKLIEEIKNELQKIEIADLEKKQEQVLNEVRNEFNSKLLKKSESTK</sequence>
<keyword evidence="4" id="KW-1185">Reference proteome</keyword>
<reference evidence="4" key="1">
    <citation type="submission" date="2016-10" db="EMBL/GenBank/DDBJ databases">
        <authorList>
            <person name="Beylefeld A."/>
            <person name="Abolnik C."/>
        </authorList>
    </citation>
    <scope>NUCLEOTIDE SEQUENCE [LARGE SCALE GENOMIC DNA]</scope>
    <source>
        <strain evidence="4">B359_6</strain>
    </source>
</reference>
<keyword evidence="1" id="KW-0175">Coiled coil</keyword>